<gene>
    <name evidence="2" type="ORF">CMC5_017880</name>
</gene>
<feature type="transmembrane region" description="Helical" evidence="1">
    <location>
        <begin position="24"/>
        <end position="43"/>
    </location>
</feature>
<dbReference type="KEGG" id="ccro:CMC5_017880"/>
<keyword evidence="1" id="KW-0812">Transmembrane</keyword>
<dbReference type="Proteomes" id="UP000067626">
    <property type="component" value="Chromosome"/>
</dbReference>
<dbReference type="AlphaFoldDB" id="A0A0K1E9U6"/>
<keyword evidence="1" id="KW-1133">Transmembrane helix</keyword>
<evidence type="ECO:0000313" key="2">
    <source>
        <dbReference type="EMBL" id="AKT37646.1"/>
    </source>
</evidence>
<dbReference type="STRING" id="52.CMC5_017880"/>
<protein>
    <submittedName>
        <fullName evidence="2">Uncharacterized protein</fullName>
    </submittedName>
</protein>
<organism evidence="2 3">
    <name type="scientific">Chondromyces crocatus</name>
    <dbReference type="NCBI Taxonomy" id="52"/>
    <lineage>
        <taxon>Bacteria</taxon>
        <taxon>Pseudomonadati</taxon>
        <taxon>Myxococcota</taxon>
        <taxon>Polyangia</taxon>
        <taxon>Polyangiales</taxon>
        <taxon>Polyangiaceae</taxon>
        <taxon>Chondromyces</taxon>
    </lineage>
</organism>
<keyword evidence="3" id="KW-1185">Reference proteome</keyword>
<reference evidence="2 3" key="1">
    <citation type="submission" date="2015-07" db="EMBL/GenBank/DDBJ databases">
        <title>Genome analysis of myxobacterium Chondromyces crocatus Cm c5 reveals a high potential for natural compound synthesis and the genetic basis for the loss of fruiting body formation.</title>
        <authorList>
            <person name="Zaburannyi N."/>
            <person name="Bunk B."/>
            <person name="Maier J."/>
            <person name="Overmann J."/>
            <person name="Mueller R."/>
        </authorList>
    </citation>
    <scope>NUCLEOTIDE SEQUENCE [LARGE SCALE GENOMIC DNA]</scope>
    <source>
        <strain evidence="2 3">Cm c5</strain>
    </source>
</reference>
<feature type="transmembrane region" description="Helical" evidence="1">
    <location>
        <begin position="149"/>
        <end position="167"/>
    </location>
</feature>
<dbReference type="RefSeq" id="WP_050429984.1">
    <property type="nucleotide sequence ID" value="NZ_CP012159.1"/>
</dbReference>
<evidence type="ECO:0000256" key="1">
    <source>
        <dbReference type="SAM" id="Phobius"/>
    </source>
</evidence>
<name>A0A0K1E9U6_CHOCO</name>
<evidence type="ECO:0000313" key="3">
    <source>
        <dbReference type="Proteomes" id="UP000067626"/>
    </source>
</evidence>
<keyword evidence="1" id="KW-0472">Membrane</keyword>
<dbReference type="EMBL" id="CP012159">
    <property type="protein sequence ID" value="AKT37646.1"/>
    <property type="molecule type" value="Genomic_DNA"/>
</dbReference>
<sequence>MLDRAPAFDEEVIWYGPFEGPSPVPVVITAFFLLVVVLLWLVAEHDVLHAFECTRGGSCVVTWGSELVPQRRVERFDLGVLETAEVIRTREKHPKTALVITLPQGKLLRLASGPMAHELHREIRAFVDEPARTTLTVAEDVGSKSSMRVVVAGVVIAGVLTMGWFALERRKRRIRVRVVLAPARDVCEIHRSGWLHLSRMQTIPLSLLLGAQDVSTSGKHVVVLETSEGADIPLTSWLLPADEAHARFVEQLQVDLAKLRGESRGPEPA</sequence>
<proteinExistence type="predicted"/>
<accession>A0A0K1E9U6</accession>